<organism evidence="9 10">
    <name type="scientific">Thauera phenolivorans</name>
    <dbReference type="NCBI Taxonomy" id="1792543"/>
    <lineage>
        <taxon>Bacteria</taxon>
        <taxon>Pseudomonadati</taxon>
        <taxon>Pseudomonadota</taxon>
        <taxon>Betaproteobacteria</taxon>
        <taxon>Rhodocyclales</taxon>
        <taxon>Zoogloeaceae</taxon>
        <taxon>Thauera</taxon>
    </lineage>
</organism>
<sequence>MNFRRGSRSEAPEVNLIPLIDVVLVIIIFLMLTTTFSKISGLSIDLPTAEADGAATANEIVVAVTAAGDVLVDGQPVEASSVETIAAALGKAVPAGTGEPVVVVNADAKTAHQRVVDVMQAAQRAGLPHISFATRTPQ</sequence>
<evidence type="ECO:0000256" key="7">
    <source>
        <dbReference type="RuleBase" id="RU003879"/>
    </source>
</evidence>
<dbReference type="AlphaFoldDB" id="A0A7X7LU17"/>
<dbReference type="RefSeq" id="WP_068803098.1">
    <property type="nucleotide sequence ID" value="NZ_MBFM01000001.1"/>
</dbReference>
<evidence type="ECO:0000256" key="1">
    <source>
        <dbReference type="ARBA" id="ARBA00004162"/>
    </source>
</evidence>
<evidence type="ECO:0000256" key="5">
    <source>
        <dbReference type="ARBA" id="ARBA00022989"/>
    </source>
</evidence>
<reference evidence="9 10" key="1">
    <citation type="journal article" date="2020" name="Biotechnol. Biofuels">
        <title>New insights from the biogas microbiome by comprehensive genome-resolved metagenomics of nearly 1600 species originating from multiple anaerobic digesters.</title>
        <authorList>
            <person name="Campanaro S."/>
            <person name="Treu L."/>
            <person name="Rodriguez-R L.M."/>
            <person name="Kovalovszki A."/>
            <person name="Ziels R.M."/>
            <person name="Maus I."/>
            <person name="Zhu X."/>
            <person name="Kougias P.G."/>
            <person name="Basile A."/>
            <person name="Luo G."/>
            <person name="Schluter A."/>
            <person name="Konstantinidis K.T."/>
            <person name="Angelidaki I."/>
        </authorList>
    </citation>
    <scope>NUCLEOTIDE SEQUENCE [LARGE SCALE GENOMIC DNA]</scope>
    <source>
        <strain evidence="9">AS06rmzACSIP_256</strain>
    </source>
</reference>
<evidence type="ECO:0000256" key="4">
    <source>
        <dbReference type="ARBA" id="ARBA00022692"/>
    </source>
</evidence>
<dbReference type="PANTHER" id="PTHR30558:SF3">
    <property type="entry name" value="BIOPOLYMER TRANSPORT PROTEIN EXBD-RELATED"/>
    <property type="match status" value="1"/>
</dbReference>
<dbReference type="GO" id="GO:0022857">
    <property type="term" value="F:transmembrane transporter activity"/>
    <property type="evidence" value="ECO:0007669"/>
    <property type="project" value="InterPro"/>
</dbReference>
<dbReference type="Gene3D" id="3.30.420.270">
    <property type="match status" value="1"/>
</dbReference>
<evidence type="ECO:0000256" key="2">
    <source>
        <dbReference type="ARBA" id="ARBA00005811"/>
    </source>
</evidence>
<accession>A0A7X7LU17</accession>
<keyword evidence="7" id="KW-0813">Transport</keyword>
<dbReference type="OrthoDB" id="424972at2"/>
<dbReference type="Pfam" id="PF02472">
    <property type="entry name" value="ExbD"/>
    <property type="match status" value="1"/>
</dbReference>
<dbReference type="PANTHER" id="PTHR30558">
    <property type="entry name" value="EXBD MEMBRANE COMPONENT OF PMF-DRIVEN MACROMOLECULE IMPORT SYSTEM"/>
    <property type="match status" value="1"/>
</dbReference>
<proteinExistence type="inferred from homology"/>
<evidence type="ECO:0000256" key="3">
    <source>
        <dbReference type="ARBA" id="ARBA00022475"/>
    </source>
</evidence>
<keyword evidence="3" id="KW-1003">Cell membrane</keyword>
<comment type="subcellular location">
    <subcellularLocation>
        <location evidence="1">Cell membrane</location>
        <topology evidence="1">Single-pass membrane protein</topology>
    </subcellularLocation>
    <subcellularLocation>
        <location evidence="7">Cell membrane</location>
        <topology evidence="7">Single-pass type II membrane protein</topology>
    </subcellularLocation>
</comment>
<keyword evidence="6 8" id="KW-0472">Membrane</keyword>
<dbReference type="EMBL" id="JAAYYV010000072">
    <property type="protein sequence ID" value="NLF53325.1"/>
    <property type="molecule type" value="Genomic_DNA"/>
</dbReference>
<evidence type="ECO:0000313" key="9">
    <source>
        <dbReference type="EMBL" id="NLF53325.1"/>
    </source>
</evidence>
<dbReference type="Proteomes" id="UP000536534">
    <property type="component" value="Unassembled WGS sequence"/>
</dbReference>
<keyword evidence="5 8" id="KW-1133">Transmembrane helix</keyword>
<keyword evidence="7" id="KW-0653">Protein transport</keyword>
<keyword evidence="4 7" id="KW-0812">Transmembrane</keyword>
<name>A0A7X7LU17_9RHOO</name>
<dbReference type="GO" id="GO:0015031">
    <property type="term" value="P:protein transport"/>
    <property type="evidence" value="ECO:0007669"/>
    <property type="project" value="UniProtKB-KW"/>
</dbReference>
<comment type="caution">
    <text evidence="9">The sequence shown here is derived from an EMBL/GenBank/DDBJ whole genome shotgun (WGS) entry which is preliminary data.</text>
</comment>
<evidence type="ECO:0000256" key="8">
    <source>
        <dbReference type="SAM" id="Phobius"/>
    </source>
</evidence>
<dbReference type="GO" id="GO:0005886">
    <property type="term" value="C:plasma membrane"/>
    <property type="evidence" value="ECO:0007669"/>
    <property type="project" value="UniProtKB-SubCell"/>
</dbReference>
<comment type="similarity">
    <text evidence="2 7">Belongs to the ExbD/TolR family.</text>
</comment>
<feature type="transmembrane region" description="Helical" evidence="8">
    <location>
        <begin position="16"/>
        <end position="36"/>
    </location>
</feature>
<protein>
    <submittedName>
        <fullName evidence="9">Biopolymer transporter ExbD</fullName>
    </submittedName>
</protein>
<dbReference type="InterPro" id="IPR003400">
    <property type="entry name" value="ExbD"/>
</dbReference>
<evidence type="ECO:0000256" key="6">
    <source>
        <dbReference type="ARBA" id="ARBA00023136"/>
    </source>
</evidence>
<evidence type="ECO:0000313" key="10">
    <source>
        <dbReference type="Proteomes" id="UP000536534"/>
    </source>
</evidence>
<gene>
    <name evidence="9" type="ORF">GX576_02750</name>
</gene>